<comment type="caution">
    <text evidence="2">The sequence shown here is derived from an EMBL/GenBank/DDBJ whole genome shotgun (WGS) entry which is preliminary data.</text>
</comment>
<evidence type="ECO:0000313" key="2">
    <source>
        <dbReference type="EMBL" id="MBJ7538700.1"/>
    </source>
</evidence>
<dbReference type="EMBL" id="JAEMNX010000017">
    <property type="protein sequence ID" value="MBJ7538700.1"/>
    <property type="molecule type" value="Genomic_DNA"/>
</dbReference>
<dbReference type="PANTHER" id="PTHR10859:SF91">
    <property type="entry name" value="DOLICHYL-PHOSPHATE BETA-GLUCOSYLTRANSFERASE"/>
    <property type="match status" value="1"/>
</dbReference>
<dbReference type="InterPro" id="IPR029044">
    <property type="entry name" value="Nucleotide-diphossugar_trans"/>
</dbReference>
<proteinExistence type="predicted"/>
<dbReference type="RefSeq" id="WP_199469108.1">
    <property type="nucleotide sequence ID" value="NZ_JAEMNX010000017.1"/>
</dbReference>
<accession>A0A934JWR3</accession>
<name>A0A934JWR3_9GAMM</name>
<gene>
    <name evidence="2" type="ORF">I8J31_13520</name>
</gene>
<dbReference type="PANTHER" id="PTHR10859">
    <property type="entry name" value="GLYCOSYL TRANSFERASE"/>
    <property type="match status" value="1"/>
</dbReference>
<organism evidence="2 3">
    <name type="scientific">Marinomonas transparens</name>
    <dbReference type="NCBI Taxonomy" id="2795388"/>
    <lineage>
        <taxon>Bacteria</taxon>
        <taxon>Pseudomonadati</taxon>
        <taxon>Pseudomonadota</taxon>
        <taxon>Gammaproteobacteria</taxon>
        <taxon>Oceanospirillales</taxon>
        <taxon>Oceanospirillaceae</taxon>
        <taxon>Marinomonas</taxon>
    </lineage>
</organism>
<dbReference type="CDD" id="cd04179">
    <property type="entry name" value="DPM_DPG-synthase_like"/>
    <property type="match status" value="1"/>
</dbReference>
<sequence length="254" mass="29030">MDESVSNNNFKPAIIIPVYNHEDAISTTLDEVLVYGYPIVLVNDGSSEACTKVLQTLANRHNESVHLLHLNTNSGKGAAVKSGMKYLLEQGFSHALQVDADGQHNVTDIPVFMRTAELSPASIISGYPIYDQSVPRHRYYARYLTHVWVWINTLSFTIKDSMCGFRVYPLHLICAQLNKSPCGDRMDFDTEIIVRWIWTGHPVKNIPTRVRYPENGISHFNAVKDNLLISWMHTRLFFGMVWRLPPLLWRKFNG</sequence>
<reference evidence="2" key="1">
    <citation type="submission" date="2020-12" db="EMBL/GenBank/DDBJ databases">
        <title>Marinomonas arctica sp. nov., a psychrotolerant bacterium isolated from the Arctic.</title>
        <authorList>
            <person name="Zhang Y."/>
        </authorList>
    </citation>
    <scope>NUCLEOTIDE SEQUENCE</scope>
    <source>
        <strain evidence="2">C1424</strain>
    </source>
</reference>
<dbReference type="Gene3D" id="3.90.550.10">
    <property type="entry name" value="Spore Coat Polysaccharide Biosynthesis Protein SpsA, Chain A"/>
    <property type="match status" value="1"/>
</dbReference>
<evidence type="ECO:0000259" key="1">
    <source>
        <dbReference type="Pfam" id="PF00535"/>
    </source>
</evidence>
<dbReference type="AlphaFoldDB" id="A0A934JWR3"/>
<keyword evidence="3" id="KW-1185">Reference proteome</keyword>
<feature type="domain" description="Glycosyltransferase 2-like" evidence="1">
    <location>
        <begin position="14"/>
        <end position="150"/>
    </location>
</feature>
<evidence type="ECO:0000313" key="3">
    <source>
        <dbReference type="Proteomes" id="UP000628710"/>
    </source>
</evidence>
<dbReference type="Pfam" id="PF00535">
    <property type="entry name" value="Glycos_transf_2"/>
    <property type="match status" value="1"/>
</dbReference>
<dbReference type="InterPro" id="IPR001173">
    <property type="entry name" value="Glyco_trans_2-like"/>
</dbReference>
<dbReference type="SUPFAM" id="SSF53448">
    <property type="entry name" value="Nucleotide-diphospho-sugar transferases"/>
    <property type="match status" value="1"/>
</dbReference>
<protein>
    <submittedName>
        <fullName evidence="2">Glycosyltransferase family 2 protein</fullName>
    </submittedName>
</protein>
<dbReference type="Proteomes" id="UP000628710">
    <property type="component" value="Unassembled WGS sequence"/>
</dbReference>
<dbReference type="GO" id="GO:0006487">
    <property type="term" value="P:protein N-linked glycosylation"/>
    <property type="evidence" value="ECO:0007669"/>
    <property type="project" value="TreeGrafter"/>
</dbReference>